<dbReference type="Proteomes" id="UP000537890">
    <property type="component" value="Unassembled WGS sequence"/>
</dbReference>
<accession>A0A7Z0MPK2</accession>
<reference evidence="1 2" key="1">
    <citation type="submission" date="2020-05" db="EMBL/GenBank/DDBJ databases">
        <title>Horizontal transmission and recombination maintain forever young bacterial symbiont genomes.</title>
        <authorList>
            <person name="Russell S.L."/>
            <person name="Pepper-Tunick E."/>
            <person name="Svedberg J."/>
            <person name="Byrne A."/>
            <person name="Ruelas Castillo J."/>
            <person name="Vollmers C."/>
            <person name="Beinart R.A."/>
            <person name="Corbett-Detig R."/>
        </authorList>
    </citation>
    <scope>NUCLEOTIDE SEQUENCE [LARGE SCALE GENOMIC DNA]</scope>
    <source>
        <strain evidence="1">4727-3</strain>
    </source>
</reference>
<comment type="caution">
    <text evidence="1">The sequence shown here is derived from an EMBL/GenBank/DDBJ whole genome shotgun (WGS) entry which is preliminary data.</text>
</comment>
<dbReference type="EMBL" id="JACCHS010000106">
    <property type="protein sequence ID" value="NYT47217.1"/>
    <property type="molecule type" value="Genomic_DNA"/>
</dbReference>
<name>A0A7Z0MPK2_9GAMM</name>
<evidence type="ECO:0000313" key="1">
    <source>
        <dbReference type="EMBL" id="NYT47217.1"/>
    </source>
</evidence>
<gene>
    <name evidence="1" type="ORF">H0A75_06205</name>
</gene>
<protein>
    <submittedName>
        <fullName evidence="1">Uncharacterized protein</fullName>
    </submittedName>
</protein>
<organism evidence="1 2">
    <name type="scientific">Candidatus Methanofishera endochildressiae</name>
    <dbReference type="NCBI Taxonomy" id="2738884"/>
    <lineage>
        <taxon>Bacteria</taxon>
        <taxon>Pseudomonadati</taxon>
        <taxon>Pseudomonadota</taxon>
        <taxon>Gammaproteobacteria</taxon>
        <taxon>Candidatus Methanofishera</taxon>
    </lineage>
</organism>
<proteinExistence type="predicted"/>
<evidence type="ECO:0000313" key="2">
    <source>
        <dbReference type="Proteomes" id="UP000537890"/>
    </source>
</evidence>
<sequence>MEKRDGVLHAYTGWSLKIFPQNFTAFNVLKQLLNLGFKVTRAVGINVVIRLLLLMSCR</sequence>
<dbReference type="AlphaFoldDB" id="A0A7Z0MPK2"/>